<comment type="caution">
    <text evidence="2">The sequence shown here is derived from an EMBL/GenBank/DDBJ whole genome shotgun (WGS) entry which is preliminary data.</text>
</comment>
<accession>H7EP43</accession>
<evidence type="ECO:0000256" key="1">
    <source>
        <dbReference type="SAM" id="Phobius"/>
    </source>
</evidence>
<evidence type="ECO:0000313" key="2">
    <source>
        <dbReference type="EMBL" id="EIC00676.1"/>
    </source>
</evidence>
<keyword evidence="3" id="KW-1185">Reference proteome</keyword>
<keyword evidence="1" id="KW-1133">Transmembrane helix</keyword>
<dbReference type="EMBL" id="AGRW01000054">
    <property type="protein sequence ID" value="EIC00676.1"/>
    <property type="molecule type" value="Genomic_DNA"/>
</dbReference>
<dbReference type="RefSeq" id="WP_002706347.1">
    <property type="nucleotide sequence ID" value="NZ_AGRW01000054.1"/>
</dbReference>
<dbReference type="Proteomes" id="UP000003571">
    <property type="component" value="Unassembled WGS sequence"/>
</dbReference>
<reference evidence="2 3" key="1">
    <citation type="submission" date="2011-09" db="EMBL/GenBank/DDBJ databases">
        <title>The draft genome of Treponema saccharophilum DSM 2985.</title>
        <authorList>
            <consortium name="US DOE Joint Genome Institute (JGI-PGF)"/>
            <person name="Lucas S."/>
            <person name="Copeland A."/>
            <person name="Lapidus A."/>
            <person name="Glavina del Rio T."/>
            <person name="Dalin E."/>
            <person name="Tice H."/>
            <person name="Bruce D."/>
            <person name="Goodwin L."/>
            <person name="Pitluck S."/>
            <person name="Peters L."/>
            <person name="Kyrpides N."/>
            <person name="Mavromatis K."/>
            <person name="Ivanova N."/>
            <person name="Markowitz V."/>
            <person name="Cheng J.-F."/>
            <person name="Hugenholtz P."/>
            <person name="Woyke T."/>
            <person name="Wu D."/>
            <person name="Gronow S."/>
            <person name="Wellnitz S."/>
            <person name="Brambilla E."/>
            <person name="Klenk H.-P."/>
            <person name="Eisen J.A."/>
        </authorList>
    </citation>
    <scope>NUCLEOTIDE SEQUENCE [LARGE SCALE GENOMIC DNA]</scope>
    <source>
        <strain evidence="2 3">DSM 2985</strain>
    </source>
</reference>
<sequence>MDFDEITENARDKIDELVHEKPHIFIAIVLIIVLFFIGLVVLAIQTSPKKAKVKHVAEFTADAPVVIPDAPNVEKDYYQFRTTPDKWSSSDVDKWFTYPDDKIMKELEKSNDALADEITGAAL</sequence>
<dbReference type="eggNOG" id="ENOG5032B93">
    <property type="taxonomic scope" value="Bacteria"/>
</dbReference>
<keyword evidence="1" id="KW-0812">Transmembrane</keyword>
<keyword evidence="1" id="KW-0472">Membrane</keyword>
<evidence type="ECO:0000313" key="3">
    <source>
        <dbReference type="Proteomes" id="UP000003571"/>
    </source>
</evidence>
<dbReference type="STRING" id="907348.TresaDRAFT_0149"/>
<protein>
    <submittedName>
        <fullName evidence="2">Uncharacterized protein</fullName>
    </submittedName>
</protein>
<dbReference type="OrthoDB" id="360754at2"/>
<dbReference type="AlphaFoldDB" id="H7EP43"/>
<proteinExistence type="predicted"/>
<gene>
    <name evidence="2" type="ORF">TresaDRAFT_0149</name>
</gene>
<name>H7EP43_9SPIR</name>
<dbReference type="PATRIC" id="fig|907348.3.peg.2735"/>
<organism evidence="2 3">
    <name type="scientific">Treponema saccharophilum DSM 2985</name>
    <dbReference type="NCBI Taxonomy" id="907348"/>
    <lineage>
        <taxon>Bacteria</taxon>
        <taxon>Pseudomonadati</taxon>
        <taxon>Spirochaetota</taxon>
        <taxon>Spirochaetia</taxon>
        <taxon>Spirochaetales</taxon>
        <taxon>Treponemataceae</taxon>
        <taxon>Treponema</taxon>
    </lineage>
</organism>
<feature type="transmembrane region" description="Helical" evidence="1">
    <location>
        <begin position="24"/>
        <end position="44"/>
    </location>
</feature>